<dbReference type="GO" id="GO:0030131">
    <property type="term" value="C:clathrin adaptor complex"/>
    <property type="evidence" value="ECO:0007669"/>
    <property type="project" value="UniProtKB-UniRule"/>
</dbReference>
<comment type="caution">
    <text evidence="8">The sequence shown here is derived from an EMBL/GenBank/DDBJ whole genome shotgun (WGS) entry which is preliminary data.</text>
</comment>
<dbReference type="CDD" id="cd14838">
    <property type="entry name" value="AP4_Mu_N"/>
    <property type="match status" value="1"/>
</dbReference>
<dbReference type="SUPFAM" id="SSF49447">
    <property type="entry name" value="Second domain of Mu2 adaptin subunit (ap50) of ap2 adaptor"/>
    <property type="match status" value="1"/>
</dbReference>
<accession>A0AAV9XYB1</accession>
<dbReference type="GO" id="GO:0012505">
    <property type="term" value="C:endomembrane system"/>
    <property type="evidence" value="ECO:0007669"/>
    <property type="project" value="UniProtKB-SubCell"/>
</dbReference>
<organism evidence="8 9">
    <name type="scientific">Cryptosporidium xiaoi</name>
    <dbReference type="NCBI Taxonomy" id="659607"/>
    <lineage>
        <taxon>Eukaryota</taxon>
        <taxon>Sar</taxon>
        <taxon>Alveolata</taxon>
        <taxon>Apicomplexa</taxon>
        <taxon>Conoidasida</taxon>
        <taxon>Coccidia</taxon>
        <taxon>Eucoccidiorida</taxon>
        <taxon>Eimeriorina</taxon>
        <taxon>Cryptosporidiidae</taxon>
        <taxon>Cryptosporidium</taxon>
    </lineage>
</organism>
<dbReference type="PANTHER" id="PTHR10529">
    <property type="entry name" value="AP COMPLEX SUBUNIT MU"/>
    <property type="match status" value="1"/>
</dbReference>
<dbReference type="InterPro" id="IPR050431">
    <property type="entry name" value="Adaptor_comp_med_subunit"/>
</dbReference>
<evidence type="ECO:0000256" key="3">
    <source>
        <dbReference type="ARBA" id="ARBA00022927"/>
    </source>
</evidence>
<dbReference type="AlphaFoldDB" id="A0AAV9XYB1"/>
<dbReference type="InterPro" id="IPR011012">
    <property type="entry name" value="Longin-like_dom_sf"/>
</dbReference>
<dbReference type="GO" id="GO:0006886">
    <property type="term" value="P:intracellular protein transport"/>
    <property type="evidence" value="ECO:0007669"/>
    <property type="project" value="UniProtKB-UniRule"/>
</dbReference>
<evidence type="ECO:0000256" key="1">
    <source>
        <dbReference type="ARBA" id="ARBA00004308"/>
    </source>
</evidence>
<name>A0AAV9XYB1_9CRYT</name>
<keyword evidence="9" id="KW-1185">Reference proteome</keyword>
<proteinExistence type="inferred from homology"/>
<evidence type="ECO:0000313" key="9">
    <source>
        <dbReference type="Proteomes" id="UP001311799"/>
    </source>
</evidence>
<protein>
    <recommendedName>
        <fullName evidence="7">MHD domain-containing protein</fullName>
    </recommendedName>
</protein>
<dbReference type="InterPro" id="IPR028565">
    <property type="entry name" value="MHD"/>
</dbReference>
<evidence type="ECO:0000256" key="5">
    <source>
        <dbReference type="PIRNR" id="PIRNR005992"/>
    </source>
</evidence>
<evidence type="ECO:0000256" key="2">
    <source>
        <dbReference type="ARBA" id="ARBA00022448"/>
    </source>
</evidence>
<evidence type="ECO:0000256" key="4">
    <source>
        <dbReference type="ARBA" id="ARBA00023136"/>
    </source>
</evidence>
<feature type="domain" description="MHD" evidence="7">
    <location>
        <begin position="251"/>
        <end position="525"/>
    </location>
</feature>
<dbReference type="Pfam" id="PF00928">
    <property type="entry name" value="Adap_comp_sub"/>
    <property type="match status" value="1"/>
</dbReference>
<dbReference type="FunFam" id="3.30.450.60:FF:000002">
    <property type="entry name" value="AP-2 complex subunit mu, putative"/>
    <property type="match status" value="1"/>
</dbReference>
<dbReference type="Proteomes" id="UP001311799">
    <property type="component" value="Unassembled WGS sequence"/>
</dbReference>
<feature type="region of interest" description="Disordered" evidence="6">
    <location>
        <begin position="201"/>
        <end position="228"/>
    </location>
</feature>
<dbReference type="SUPFAM" id="SSF64356">
    <property type="entry name" value="SNARE-like"/>
    <property type="match status" value="1"/>
</dbReference>
<feature type="compositionally biased region" description="Polar residues" evidence="6">
    <location>
        <begin position="209"/>
        <end position="228"/>
    </location>
</feature>
<gene>
    <name evidence="8" type="ORF">RS030_174</name>
</gene>
<dbReference type="InterPro" id="IPR001392">
    <property type="entry name" value="Clathrin_mu"/>
</dbReference>
<reference evidence="8 9" key="1">
    <citation type="submission" date="2023-10" db="EMBL/GenBank/DDBJ databases">
        <title>Comparative genomics analysis reveals potential genetic determinants of host preference in Cryptosporidium xiaoi.</title>
        <authorList>
            <person name="Xiao L."/>
            <person name="Li J."/>
        </authorList>
    </citation>
    <scope>NUCLEOTIDE SEQUENCE [LARGE SCALE GENOMIC DNA]</scope>
    <source>
        <strain evidence="8 9">52996</strain>
    </source>
</reference>
<comment type="similarity">
    <text evidence="5">Belongs to the adaptor complexes medium subunit family.</text>
</comment>
<dbReference type="PROSITE" id="PS51072">
    <property type="entry name" value="MHD"/>
    <property type="match status" value="1"/>
</dbReference>
<dbReference type="Gene3D" id="3.30.450.60">
    <property type="match status" value="1"/>
</dbReference>
<keyword evidence="4" id="KW-0472">Membrane</keyword>
<sequence>MLKEFFILNLRGDTIILRDFRENGVGERSLSRIQDLFYKKIKLNNNDEPPIIYYDGINYIYLRQNGLFFILSSEYDMSPTYVLELLYRIIKLTRDFCGVINEDCIRRNFILVYELIDEIIDYGYPQLVNTDQLKYCVYNETRILNNENCYRRSDIFSTENILGITNTVSGGLSMFPIGFLPPNNSLSRVPINNGINNNNVLNSNTTGSGPKTISSNASQRPINPVTTISNNTTESKVVAFLTNSVPTIERNNEVFVDVFERLSIILNSKSEVVKFNIEGGILMKSYLIGRPELNLGFSNNIILKEENLFNNVNIKKLDNQITYIDDFNVHECVDINEFLKNKSISLKPPEGELIVMNYRISNGSIKVPFKIITLIESLNNDTKSSKYDIVIKLKVDIPESSFATNVTLLCPIKSKTSIVTLEIINTLIPIPQSSQFDEKNNRIVWKIKKIYTGSEIALKARINFNSNLDVNKIKEQIGPLLLSFEIPMFNLSNIQIKHLKISDKLGQNNYRWVRYITQSNSYICRLFDP</sequence>
<keyword evidence="3 5" id="KW-0653">Protein transport</keyword>
<evidence type="ECO:0000313" key="8">
    <source>
        <dbReference type="EMBL" id="KAK6589718.1"/>
    </source>
</evidence>
<keyword evidence="2 5" id="KW-0813">Transport</keyword>
<evidence type="ECO:0000256" key="6">
    <source>
        <dbReference type="SAM" id="MobiDB-lite"/>
    </source>
</evidence>
<evidence type="ECO:0000259" key="7">
    <source>
        <dbReference type="PROSITE" id="PS51072"/>
    </source>
</evidence>
<dbReference type="Gene3D" id="2.60.40.1170">
    <property type="entry name" value="Mu homology domain, subdomain B"/>
    <property type="match status" value="2"/>
</dbReference>
<dbReference type="EMBL" id="JAWDEY010000011">
    <property type="protein sequence ID" value="KAK6589718.1"/>
    <property type="molecule type" value="Genomic_DNA"/>
</dbReference>
<comment type="subcellular location">
    <subcellularLocation>
        <location evidence="1">Endomembrane system</location>
    </subcellularLocation>
</comment>
<dbReference type="GO" id="GO:0016192">
    <property type="term" value="P:vesicle-mediated transport"/>
    <property type="evidence" value="ECO:0007669"/>
    <property type="project" value="InterPro"/>
</dbReference>
<dbReference type="PIRSF" id="PIRSF005992">
    <property type="entry name" value="Clathrin_mu"/>
    <property type="match status" value="1"/>
</dbReference>
<dbReference type="InterPro" id="IPR036168">
    <property type="entry name" value="AP2_Mu_C_sf"/>
</dbReference>